<evidence type="ECO:0000256" key="8">
    <source>
        <dbReference type="HAMAP-Rule" id="MF_00125"/>
    </source>
</evidence>
<evidence type="ECO:0000313" key="11">
    <source>
        <dbReference type="Proteomes" id="UP001235840"/>
    </source>
</evidence>
<keyword evidence="10" id="KW-0808">Transferase</keyword>
<evidence type="ECO:0000256" key="4">
    <source>
        <dbReference type="ARBA" id="ARBA00011496"/>
    </source>
</evidence>
<dbReference type="PROSITE" id="PS50862">
    <property type="entry name" value="AA_TRNA_LIGASE_II"/>
    <property type="match status" value="1"/>
</dbReference>
<keyword evidence="10" id="KW-0328">Glycosyltransferase</keyword>
<dbReference type="SUPFAM" id="SSF55681">
    <property type="entry name" value="Class II aaRS and biotin synthetases"/>
    <property type="match status" value="1"/>
</dbReference>
<dbReference type="InterPro" id="IPR004517">
    <property type="entry name" value="HisZ"/>
</dbReference>
<feature type="domain" description="Aminoacyl-transfer RNA synthetases class-II family profile" evidence="9">
    <location>
        <begin position="25"/>
        <end position="365"/>
    </location>
</feature>
<keyword evidence="6 8" id="KW-0963">Cytoplasm</keyword>
<dbReference type="Gene3D" id="3.30.930.10">
    <property type="entry name" value="Bira Bifunctional Protein, Domain 2"/>
    <property type="match status" value="1"/>
</dbReference>
<keyword evidence="8" id="KW-0368">Histidine biosynthesis</keyword>
<comment type="pathway">
    <text evidence="2 8">Amino-acid biosynthesis; L-histidine biosynthesis; L-histidine from 5-phospho-alpha-D-ribose 1-diphosphate: step 1/9.</text>
</comment>
<evidence type="ECO:0000256" key="5">
    <source>
        <dbReference type="ARBA" id="ARBA00020397"/>
    </source>
</evidence>
<dbReference type="PIRSF" id="PIRSF001549">
    <property type="entry name" value="His-tRNA_synth"/>
    <property type="match status" value="1"/>
</dbReference>
<sequence length="391" mass="43989">MTKPFVFEKPLGMRDILPTDVERKEEVLLRIQKVIKRWGYERIETPTLEFYDTVGGVSATLEQKLFKLLDRSGRSLVLRPDMTTPIARVVGSLLKEQAFPLRLAYQGNVFRAQENEAGKNAEFPEVGVELIGEVAPDADAEVLVLAIESLRAAGVEKFQIAIGHVGFLHSLLALYFEDGEQQELKRHLYQKNYVGFQQLVVDSALAEGDKEKVLALLKLQGGAEILETLKQLELPNPLKKSIYELEELWAVLKLYGITEHILLDLSLLKEMDYYTGILFEGYAHSLGFPICDGGRYDQLLEGFGRPAPAIGFSLKLDRVIEVVGSSLTQKGCKEKPIRILYGEAERRKAIELAARHRAEGRIVKLHFKQNGAFEKDERLAEEIIDLRKGGA</sequence>
<dbReference type="CDD" id="cd00773">
    <property type="entry name" value="HisRS-like_core"/>
    <property type="match status" value="1"/>
</dbReference>
<dbReference type="GO" id="GO:0016757">
    <property type="term" value="F:glycosyltransferase activity"/>
    <property type="evidence" value="ECO:0007669"/>
    <property type="project" value="UniProtKB-KW"/>
</dbReference>
<proteinExistence type="inferred from homology"/>
<comment type="similarity">
    <text evidence="3 8">Belongs to the class-II aminoacyl-tRNA synthetase family. HisZ subfamily.</text>
</comment>
<comment type="miscellaneous">
    <text evidence="8">This function is generally fulfilled by the C-terminal part of HisG, which is missing in some bacteria such as this one.</text>
</comment>
<dbReference type="Pfam" id="PF13393">
    <property type="entry name" value="tRNA-synt_His"/>
    <property type="match status" value="1"/>
</dbReference>
<evidence type="ECO:0000313" key="10">
    <source>
        <dbReference type="EMBL" id="MDQ0167686.1"/>
    </source>
</evidence>
<dbReference type="InterPro" id="IPR004516">
    <property type="entry name" value="HisRS/HisZ"/>
</dbReference>
<dbReference type="RefSeq" id="WP_307396799.1">
    <property type="nucleotide sequence ID" value="NZ_BAAADK010000006.1"/>
</dbReference>
<protein>
    <recommendedName>
        <fullName evidence="5 8">ATP phosphoribosyltransferase regulatory subunit</fullName>
    </recommendedName>
</protein>
<organism evidence="10 11">
    <name type="scientific">Caldalkalibacillus horti</name>
    <dbReference type="NCBI Taxonomy" id="77523"/>
    <lineage>
        <taxon>Bacteria</taxon>
        <taxon>Bacillati</taxon>
        <taxon>Bacillota</taxon>
        <taxon>Bacilli</taxon>
        <taxon>Bacillales</taxon>
        <taxon>Bacillaceae</taxon>
        <taxon>Caldalkalibacillus</taxon>
    </lineage>
</organism>
<evidence type="ECO:0000256" key="7">
    <source>
        <dbReference type="ARBA" id="ARBA00025246"/>
    </source>
</evidence>
<accession>A0ABT9W371</accession>
<comment type="subcellular location">
    <subcellularLocation>
        <location evidence="1 8">Cytoplasm</location>
    </subcellularLocation>
</comment>
<dbReference type="PANTHER" id="PTHR43707:SF1">
    <property type="entry name" value="HISTIDINE--TRNA LIGASE, MITOCHONDRIAL-RELATED"/>
    <property type="match status" value="1"/>
</dbReference>
<dbReference type="HAMAP" id="MF_00125">
    <property type="entry name" value="HisZ"/>
    <property type="match status" value="1"/>
</dbReference>
<evidence type="ECO:0000256" key="6">
    <source>
        <dbReference type="ARBA" id="ARBA00022490"/>
    </source>
</evidence>
<comment type="caution">
    <text evidence="10">The sequence shown here is derived from an EMBL/GenBank/DDBJ whole genome shotgun (WGS) entry which is preliminary data.</text>
</comment>
<evidence type="ECO:0000256" key="1">
    <source>
        <dbReference type="ARBA" id="ARBA00004496"/>
    </source>
</evidence>
<reference evidence="10 11" key="1">
    <citation type="submission" date="2023-07" db="EMBL/GenBank/DDBJ databases">
        <title>Genomic Encyclopedia of Type Strains, Phase IV (KMG-IV): sequencing the most valuable type-strain genomes for metagenomic binning, comparative biology and taxonomic classification.</title>
        <authorList>
            <person name="Goeker M."/>
        </authorList>
    </citation>
    <scope>NUCLEOTIDE SEQUENCE [LARGE SCALE GENOMIC DNA]</scope>
    <source>
        <strain evidence="10 11">DSM 12751</strain>
    </source>
</reference>
<keyword evidence="8" id="KW-0028">Amino-acid biosynthesis</keyword>
<dbReference type="InterPro" id="IPR045864">
    <property type="entry name" value="aa-tRNA-synth_II/BPL/LPL"/>
</dbReference>
<gene>
    <name evidence="8" type="primary">hisZ</name>
    <name evidence="10" type="ORF">J2S11_003613</name>
</gene>
<name>A0ABT9W371_9BACI</name>
<evidence type="ECO:0000256" key="3">
    <source>
        <dbReference type="ARBA" id="ARBA00005539"/>
    </source>
</evidence>
<dbReference type="NCBIfam" id="TIGR00443">
    <property type="entry name" value="hisZ_biosyn_reg"/>
    <property type="match status" value="1"/>
</dbReference>
<evidence type="ECO:0000259" key="9">
    <source>
        <dbReference type="PROSITE" id="PS50862"/>
    </source>
</evidence>
<evidence type="ECO:0000256" key="2">
    <source>
        <dbReference type="ARBA" id="ARBA00004667"/>
    </source>
</evidence>
<dbReference type="InterPro" id="IPR041715">
    <property type="entry name" value="HisRS-like_core"/>
</dbReference>
<dbReference type="NCBIfam" id="NF008941">
    <property type="entry name" value="PRK12292.2-4"/>
    <property type="match status" value="1"/>
</dbReference>
<dbReference type="Proteomes" id="UP001235840">
    <property type="component" value="Unassembled WGS sequence"/>
</dbReference>
<dbReference type="PANTHER" id="PTHR43707">
    <property type="entry name" value="HISTIDYL-TRNA SYNTHETASE"/>
    <property type="match status" value="1"/>
</dbReference>
<dbReference type="InterPro" id="IPR006195">
    <property type="entry name" value="aa-tRNA-synth_II"/>
</dbReference>
<dbReference type="EMBL" id="JAUSTY010000019">
    <property type="protein sequence ID" value="MDQ0167686.1"/>
    <property type="molecule type" value="Genomic_DNA"/>
</dbReference>
<keyword evidence="11" id="KW-1185">Reference proteome</keyword>
<comment type="subunit">
    <text evidence="4 8">Heteromultimer composed of HisG and HisZ subunits.</text>
</comment>
<comment type="function">
    <text evidence="7 8">Required for the first step of histidine biosynthesis. May allow the feedback regulation of ATP phosphoribosyltransferase activity by histidine.</text>
</comment>